<gene>
    <name evidence="1" type="ORF">TPSB3V08_LOCUS13341</name>
</gene>
<dbReference type="EMBL" id="OD024860">
    <property type="protein sequence ID" value="CAD7419926.1"/>
    <property type="molecule type" value="Genomic_DNA"/>
</dbReference>
<organism evidence="1">
    <name type="scientific">Timema poppense</name>
    <name type="common">Walking stick</name>
    <dbReference type="NCBI Taxonomy" id="170557"/>
    <lineage>
        <taxon>Eukaryota</taxon>
        <taxon>Metazoa</taxon>
        <taxon>Ecdysozoa</taxon>
        <taxon>Arthropoda</taxon>
        <taxon>Hexapoda</taxon>
        <taxon>Insecta</taxon>
        <taxon>Pterygota</taxon>
        <taxon>Neoptera</taxon>
        <taxon>Polyneoptera</taxon>
        <taxon>Phasmatodea</taxon>
        <taxon>Timematodea</taxon>
        <taxon>Timematoidea</taxon>
        <taxon>Timematidae</taxon>
        <taxon>Timema</taxon>
    </lineage>
</organism>
<name>A0A7R9DS70_TIMPO</name>
<accession>A0A7R9DS70</accession>
<reference evidence="1" key="1">
    <citation type="submission" date="2020-11" db="EMBL/GenBank/DDBJ databases">
        <authorList>
            <person name="Tran Van P."/>
        </authorList>
    </citation>
    <scope>NUCLEOTIDE SEQUENCE</scope>
</reference>
<proteinExistence type="predicted"/>
<sequence>MLVTVSGVIHGRECVSVRLAGTVTRARDPVPSTSGAKAVIACATVRTTPNAHLSMAPASVQLVSGERTAVSCVHQERLVKTVLTNVPVRTEPLVPRRMAVVTVHLVS</sequence>
<evidence type="ECO:0000313" key="1">
    <source>
        <dbReference type="EMBL" id="CAD7419926.1"/>
    </source>
</evidence>
<protein>
    <submittedName>
        <fullName evidence="1">Uncharacterized protein</fullName>
    </submittedName>
</protein>
<dbReference type="AlphaFoldDB" id="A0A7R9DS70"/>